<feature type="transmembrane region" description="Helical" evidence="1">
    <location>
        <begin position="669"/>
        <end position="691"/>
    </location>
</feature>
<dbReference type="GO" id="GO:0005886">
    <property type="term" value="C:plasma membrane"/>
    <property type="evidence" value="ECO:0007669"/>
    <property type="project" value="TreeGrafter"/>
</dbReference>
<dbReference type="GO" id="GO:0099604">
    <property type="term" value="F:ligand-gated calcium channel activity"/>
    <property type="evidence" value="ECO:0007669"/>
    <property type="project" value="TreeGrafter"/>
</dbReference>
<dbReference type="Proteomes" id="UP001190700">
    <property type="component" value="Unassembled WGS sequence"/>
</dbReference>
<keyword evidence="1" id="KW-1133">Transmembrane helix</keyword>
<keyword evidence="4" id="KW-1185">Reference proteome</keyword>
<dbReference type="PANTHER" id="PTHR13800:SF12">
    <property type="entry name" value="TRANSIENT RECEPTOR POTENTIAL CATION CHANNEL SUBFAMILY M MEMBER-LIKE 2"/>
    <property type="match status" value="1"/>
</dbReference>
<evidence type="ECO:0000256" key="1">
    <source>
        <dbReference type="SAM" id="Phobius"/>
    </source>
</evidence>
<keyword evidence="1" id="KW-0812">Transmembrane</keyword>
<name>A0AAE0GJ23_9CHLO</name>
<keyword evidence="1" id="KW-0472">Membrane</keyword>
<evidence type="ECO:0000313" key="3">
    <source>
        <dbReference type="EMBL" id="KAK3279022.1"/>
    </source>
</evidence>
<accession>A0AAE0GJ23</accession>
<feature type="domain" description="LSDAT prokaryote" evidence="2">
    <location>
        <begin position="249"/>
        <end position="414"/>
    </location>
</feature>
<proteinExistence type="predicted"/>
<dbReference type="InterPro" id="IPR041482">
    <property type="entry name" value="LSDAT_prok"/>
</dbReference>
<evidence type="ECO:0000313" key="4">
    <source>
        <dbReference type="Proteomes" id="UP001190700"/>
    </source>
</evidence>
<dbReference type="EMBL" id="LGRX02005170">
    <property type="protein sequence ID" value="KAK3279022.1"/>
    <property type="molecule type" value="Genomic_DNA"/>
</dbReference>
<feature type="non-terminal residue" evidence="3">
    <location>
        <position position="1"/>
    </location>
</feature>
<dbReference type="InterPro" id="IPR050927">
    <property type="entry name" value="TRPM"/>
</dbReference>
<feature type="transmembrane region" description="Helical" evidence="1">
    <location>
        <begin position="517"/>
        <end position="543"/>
    </location>
</feature>
<reference evidence="3 4" key="1">
    <citation type="journal article" date="2015" name="Genome Biol. Evol.">
        <title>Comparative Genomics of a Bacterivorous Green Alga Reveals Evolutionary Causalities and Consequences of Phago-Mixotrophic Mode of Nutrition.</title>
        <authorList>
            <person name="Burns J.A."/>
            <person name="Paasch A."/>
            <person name="Narechania A."/>
            <person name="Kim E."/>
        </authorList>
    </citation>
    <scope>NUCLEOTIDE SEQUENCE [LARGE SCALE GENOMIC DNA]</scope>
    <source>
        <strain evidence="3 4">PLY_AMNH</strain>
    </source>
</reference>
<protein>
    <recommendedName>
        <fullName evidence="2">LSDAT prokaryote domain-containing protein</fullName>
    </recommendedName>
</protein>
<dbReference type="AlphaFoldDB" id="A0AAE0GJ23"/>
<sequence length="855" mass="92899">CASIPAVQLASAWNAPLHARLCTCVWAASELVAEVGSLLPGHSLGVNPPCMKRAARRAQAAGPARSCAHWLFTRASEQREHEPQGCEHEPQGWLRKLPSRYPPARNVERAELCGCGAAAFPIQRCQAQCSRLGWVDSVRLVECTLAATMLAVWSQLEFDGPEEFLGDPVSSILWDTDDFYVRDSKVVEVPEDLEPADALVQAELPDWMERHQGWVGGPRGVIVLVGVSDSVTSWLAEGQMPDSLTRDQARRRLDLIFGRGIVRAAIQTRSVIVTSGLDLGVASHVGRANMDAFHKCPLLGVSPKGAVTWPGDARPHAPKCTPLESNHTHHLLVHTANDVAGVTKYRIDLIKELVRNRVLGPDGNESAPLPVMVVVVNGSEAALMEVVQFVRVGWPVMVMKGTGGAADDIAHACAVIKDEFVPNPRLVEIAKEGRVECVNILDCEGGGTRVMISRLFLGGGGLAFYDPNLVFAWEQAVKYRANGATAATYGHNLEVGDMGLWVLATAIVSFRSERGDWVFGDLATLGMWLALLLAPVISVVLVLTNGAFRWRSRAAALKGAVEAAVSEIYQYRAGMGPYMNAPDEQRNDLLAANLTELGKFVLTSGVGDTGLRLNAVNAARKQSFRVSKDDDGFSVLAPDDYLRNRVEVQIKGFQAISLQLEKLLRYLQIMGYALGGLGTILAGAGGMYYVAITTIFQLSVNQYIRSFRLDDKLAFYNQASTQAETLQSWWLSLTSIQTASPLNYAVMVKTMEDVKNSEMLLLNPSAGGGGGGSGDPPTFNLAEFKSDVGDAIQKDGRVKFKQGWVEKYEVFFSQYEDYLAQLNFFEPQSDEPCPLQAPCAQPGAGLSTGLFQEPL</sequence>
<comment type="caution">
    <text evidence="3">The sequence shown here is derived from an EMBL/GenBank/DDBJ whole genome shotgun (WGS) entry which is preliminary data.</text>
</comment>
<organism evidence="3 4">
    <name type="scientific">Cymbomonas tetramitiformis</name>
    <dbReference type="NCBI Taxonomy" id="36881"/>
    <lineage>
        <taxon>Eukaryota</taxon>
        <taxon>Viridiplantae</taxon>
        <taxon>Chlorophyta</taxon>
        <taxon>Pyramimonadophyceae</taxon>
        <taxon>Pyramimonadales</taxon>
        <taxon>Pyramimonadaceae</taxon>
        <taxon>Cymbomonas</taxon>
    </lineage>
</organism>
<gene>
    <name evidence="3" type="ORF">CYMTET_13074</name>
</gene>
<dbReference type="Pfam" id="PF18171">
    <property type="entry name" value="LSDAT_prok"/>
    <property type="match status" value="1"/>
</dbReference>
<evidence type="ECO:0000259" key="2">
    <source>
        <dbReference type="Pfam" id="PF18171"/>
    </source>
</evidence>
<dbReference type="PANTHER" id="PTHR13800">
    <property type="entry name" value="TRANSIENT RECEPTOR POTENTIAL CATION CHANNEL, SUBFAMILY M, MEMBER 6"/>
    <property type="match status" value="1"/>
</dbReference>